<evidence type="ECO:0000313" key="2">
    <source>
        <dbReference type="EMBL" id="PYH87830.1"/>
    </source>
</evidence>
<dbReference type="EMBL" id="KZ826164">
    <property type="protein sequence ID" value="PYH87830.1"/>
    <property type="molecule type" value="Genomic_DNA"/>
</dbReference>
<name>A0A319CSZ1_9EURO</name>
<dbReference type="VEuPathDB" id="FungiDB:BO71DRAFT_436346"/>
<gene>
    <name evidence="2" type="ORF">BO71DRAFT_436346</name>
</gene>
<feature type="region of interest" description="Disordered" evidence="1">
    <location>
        <begin position="408"/>
        <end position="441"/>
    </location>
</feature>
<dbReference type="STRING" id="1448320.A0A319CSZ1"/>
<sequence length="476" mass="53232">MLDSLVRVSRRVVCDHYASVRAEAHRFTIIPAPIVLDSLSRAREYIDSNSWDVARNWKSLHQDVTAATTLSLKLSAALSARNFYTLSIGTNLRREFMGFIFALAGIKTFTKEMILASNACIEICKQCGQANDLMTWMRYFHVGLGTEVLGETSERVVSHFGDLVSDIYAMGLHHRPLEDVPLFVTETRKRMLSVSHRTDKNLATLLGRPPRLPHYYFNSTVPLDIADDELFLDAPSLDAVLQGLDDDGWNRDGKLYPSTVIWMRHFLSILREQVLEISLGNRTARDHGDRLLRTYSLCEEITVQIPTRFRYSPACWQTLDAIECLARSIIHFEHVLIYGIPAAGVLATELHSHTLANKPLLSAAPRSEIIRTLSILTSWLQNSEMPPSSTGAACIELTNVISRLLDDTLNHQPDPSTQEPDQDITRPGVQDVLDSAPSGSGISAPSEAFGIGLCGEEFLSWLDDLELDLVSLERFI</sequence>
<dbReference type="AlphaFoldDB" id="A0A319CSZ1"/>
<reference evidence="2 3" key="1">
    <citation type="submission" date="2018-02" db="EMBL/GenBank/DDBJ databases">
        <title>The genomes of Aspergillus section Nigri reveals drivers in fungal speciation.</title>
        <authorList>
            <consortium name="DOE Joint Genome Institute"/>
            <person name="Vesth T.C."/>
            <person name="Nybo J."/>
            <person name="Theobald S."/>
            <person name="Brandl J."/>
            <person name="Frisvad J.C."/>
            <person name="Nielsen K.F."/>
            <person name="Lyhne E.K."/>
            <person name="Kogle M.E."/>
            <person name="Kuo A."/>
            <person name="Riley R."/>
            <person name="Clum A."/>
            <person name="Nolan M."/>
            <person name="Lipzen A."/>
            <person name="Salamov A."/>
            <person name="Henrissat B."/>
            <person name="Wiebenga A."/>
            <person name="De vries R.P."/>
            <person name="Grigoriev I.V."/>
            <person name="Mortensen U.H."/>
            <person name="Andersen M.R."/>
            <person name="Baker S.E."/>
        </authorList>
    </citation>
    <scope>NUCLEOTIDE SEQUENCE [LARGE SCALE GENOMIC DNA]</scope>
    <source>
        <strain evidence="2 3">CBS 707.79</strain>
    </source>
</reference>
<organism evidence="2 3">
    <name type="scientific">Aspergillus ellipticus CBS 707.79</name>
    <dbReference type="NCBI Taxonomy" id="1448320"/>
    <lineage>
        <taxon>Eukaryota</taxon>
        <taxon>Fungi</taxon>
        <taxon>Dikarya</taxon>
        <taxon>Ascomycota</taxon>
        <taxon>Pezizomycotina</taxon>
        <taxon>Eurotiomycetes</taxon>
        <taxon>Eurotiomycetidae</taxon>
        <taxon>Eurotiales</taxon>
        <taxon>Aspergillaceae</taxon>
        <taxon>Aspergillus</taxon>
        <taxon>Aspergillus subgen. Circumdati</taxon>
    </lineage>
</organism>
<proteinExistence type="predicted"/>
<protein>
    <recommendedName>
        <fullName evidence="4">Transcription factor domain-containing protein</fullName>
    </recommendedName>
</protein>
<accession>A0A319CSZ1</accession>
<dbReference type="CDD" id="cd12148">
    <property type="entry name" value="fungal_TF_MHR"/>
    <property type="match status" value="1"/>
</dbReference>
<keyword evidence="3" id="KW-1185">Reference proteome</keyword>
<evidence type="ECO:0000313" key="3">
    <source>
        <dbReference type="Proteomes" id="UP000247810"/>
    </source>
</evidence>
<dbReference type="Proteomes" id="UP000247810">
    <property type="component" value="Unassembled WGS sequence"/>
</dbReference>
<evidence type="ECO:0000256" key="1">
    <source>
        <dbReference type="SAM" id="MobiDB-lite"/>
    </source>
</evidence>
<dbReference type="OrthoDB" id="4898680at2759"/>
<evidence type="ECO:0008006" key="4">
    <source>
        <dbReference type="Google" id="ProtNLM"/>
    </source>
</evidence>
<feature type="compositionally biased region" description="Polar residues" evidence="1">
    <location>
        <begin position="410"/>
        <end position="419"/>
    </location>
</feature>